<protein>
    <submittedName>
        <fullName evidence="8">GtrA family protein</fullName>
    </submittedName>
</protein>
<dbReference type="EMBL" id="JBBEGN010000008">
    <property type="protein sequence ID" value="MEJ2869687.1"/>
    <property type="molecule type" value="Genomic_DNA"/>
</dbReference>
<evidence type="ECO:0000256" key="5">
    <source>
        <dbReference type="ARBA" id="ARBA00023136"/>
    </source>
</evidence>
<dbReference type="PANTHER" id="PTHR38459">
    <property type="entry name" value="PROPHAGE BACTOPRENOL-LINKED GLUCOSE TRANSLOCASE HOMOLOG"/>
    <property type="match status" value="1"/>
</dbReference>
<evidence type="ECO:0000313" key="9">
    <source>
        <dbReference type="Proteomes" id="UP001385809"/>
    </source>
</evidence>
<evidence type="ECO:0000256" key="3">
    <source>
        <dbReference type="ARBA" id="ARBA00022692"/>
    </source>
</evidence>
<feature type="transmembrane region" description="Helical" evidence="6">
    <location>
        <begin position="54"/>
        <end position="74"/>
    </location>
</feature>
<reference evidence="8 9" key="1">
    <citation type="submission" date="2024-03" db="EMBL/GenBank/DDBJ databases">
        <title>Actinomycetospora sp. OC33-EN08, a novel actinomycete isolated from wild orchid (Aerides multiflora).</title>
        <authorList>
            <person name="Suriyachadkun C."/>
        </authorList>
    </citation>
    <scope>NUCLEOTIDE SEQUENCE [LARGE SCALE GENOMIC DNA]</scope>
    <source>
        <strain evidence="8 9">OC33-EN08</strain>
    </source>
</reference>
<dbReference type="RefSeq" id="WP_337696256.1">
    <property type="nucleotide sequence ID" value="NZ_JBBEGN010000008.1"/>
</dbReference>
<keyword evidence="9" id="KW-1185">Reference proteome</keyword>
<feature type="transmembrane region" description="Helical" evidence="6">
    <location>
        <begin position="86"/>
        <end position="112"/>
    </location>
</feature>
<evidence type="ECO:0000256" key="2">
    <source>
        <dbReference type="ARBA" id="ARBA00009399"/>
    </source>
</evidence>
<evidence type="ECO:0000256" key="6">
    <source>
        <dbReference type="SAM" id="Phobius"/>
    </source>
</evidence>
<dbReference type="InterPro" id="IPR051401">
    <property type="entry name" value="GtrA_CellWall_Glycosyl"/>
</dbReference>
<feature type="domain" description="GtrA/DPMS transmembrane" evidence="7">
    <location>
        <begin position="30"/>
        <end position="151"/>
    </location>
</feature>
<evidence type="ECO:0000313" key="8">
    <source>
        <dbReference type="EMBL" id="MEJ2869687.1"/>
    </source>
</evidence>
<comment type="similarity">
    <text evidence="2">Belongs to the GtrA family.</text>
</comment>
<feature type="transmembrane region" description="Helical" evidence="6">
    <location>
        <begin position="124"/>
        <end position="145"/>
    </location>
</feature>
<keyword evidence="4 6" id="KW-1133">Transmembrane helix</keyword>
<keyword evidence="3 6" id="KW-0812">Transmembrane</keyword>
<sequence length="153" mass="15975">MTSTGEQPAVGPVEAAVAPAALGLRAQLVRFVLIGGFAACVDLGLYQLLLVLGVWAPLAKGVSFILGTTTAYLLNRRFTFASSSGGGAKFVGFLVLYGSTFAVNVGVASLVLHLMDAPTVGTPFLPAFVSWFVAQACATTINFIVMRTLIFKD</sequence>
<evidence type="ECO:0000256" key="1">
    <source>
        <dbReference type="ARBA" id="ARBA00004141"/>
    </source>
</evidence>
<dbReference type="InterPro" id="IPR007267">
    <property type="entry name" value="GtrA_DPMS_TM"/>
</dbReference>
<evidence type="ECO:0000259" key="7">
    <source>
        <dbReference type="Pfam" id="PF04138"/>
    </source>
</evidence>
<dbReference type="PANTHER" id="PTHR38459:SF6">
    <property type="entry name" value="ARABINOGALACTAN BIOSYNTHESIS RECRUITING PROTEIN RV3789"/>
    <property type="match status" value="1"/>
</dbReference>
<organism evidence="8 9">
    <name type="scientific">Actinomycetospora aurantiaca</name>
    <dbReference type="NCBI Taxonomy" id="3129233"/>
    <lineage>
        <taxon>Bacteria</taxon>
        <taxon>Bacillati</taxon>
        <taxon>Actinomycetota</taxon>
        <taxon>Actinomycetes</taxon>
        <taxon>Pseudonocardiales</taxon>
        <taxon>Pseudonocardiaceae</taxon>
        <taxon>Actinomycetospora</taxon>
    </lineage>
</organism>
<name>A0ABU8MQU4_9PSEU</name>
<comment type="subcellular location">
    <subcellularLocation>
        <location evidence="1">Membrane</location>
        <topology evidence="1">Multi-pass membrane protein</topology>
    </subcellularLocation>
</comment>
<proteinExistence type="inferred from homology"/>
<evidence type="ECO:0000256" key="4">
    <source>
        <dbReference type="ARBA" id="ARBA00022989"/>
    </source>
</evidence>
<feature type="transmembrane region" description="Helical" evidence="6">
    <location>
        <begin position="28"/>
        <end position="48"/>
    </location>
</feature>
<keyword evidence="5 6" id="KW-0472">Membrane</keyword>
<gene>
    <name evidence="8" type="ORF">WCD74_18090</name>
</gene>
<comment type="caution">
    <text evidence="8">The sequence shown here is derived from an EMBL/GenBank/DDBJ whole genome shotgun (WGS) entry which is preliminary data.</text>
</comment>
<accession>A0ABU8MQU4</accession>
<dbReference type="Pfam" id="PF04138">
    <property type="entry name" value="GtrA_DPMS_TM"/>
    <property type="match status" value="1"/>
</dbReference>
<dbReference type="Proteomes" id="UP001385809">
    <property type="component" value="Unassembled WGS sequence"/>
</dbReference>